<dbReference type="Pfam" id="PF01641">
    <property type="entry name" value="SelR"/>
    <property type="match status" value="1"/>
</dbReference>
<dbReference type="GO" id="GO:0033743">
    <property type="term" value="F:peptide-methionine (R)-S-oxide reductase activity"/>
    <property type="evidence" value="ECO:0007669"/>
    <property type="project" value="UniProtKB-EC"/>
</dbReference>
<feature type="domain" description="MsrB" evidence="17">
    <location>
        <begin position="1"/>
        <end position="42"/>
    </location>
</feature>
<evidence type="ECO:0000256" key="2">
    <source>
        <dbReference type="ARBA" id="ARBA00004123"/>
    </source>
</evidence>
<evidence type="ECO:0000256" key="10">
    <source>
        <dbReference type="ARBA" id="ARBA00022933"/>
    </source>
</evidence>
<dbReference type="PANTHER" id="PTHR46755">
    <property type="entry name" value="METHIONINE-R-SULFOXIDE REDUCTASE B1"/>
    <property type="match status" value="1"/>
</dbReference>
<name>A0A8X7WT84_POLSE</name>
<dbReference type="GO" id="GO:0030091">
    <property type="term" value="P:protein repair"/>
    <property type="evidence" value="ECO:0007669"/>
    <property type="project" value="TreeGrafter"/>
</dbReference>
<comment type="cofactor">
    <cofactor evidence="1">
        <name>Zn(2+)</name>
        <dbReference type="ChEBI" id="CHEBI:29105"/>
    </cofactor>
</comment>
<evidence type="ECO:0000256" key="5">
    <source>
        <dbReference type="ARBA" id="ARBA00022490"/>
    </source>
</evidence>
<evidence type="ECO:0000313" key="18">
    <source>
        <dbReference type="EMBL" id="KAG2456183.1"/>
    </source>
</evidence>
<evidence type="ECO:0000259" key="17">
    <source>
        <dbReference type="PROSITE" id="PS51790"/>
    </source>
</evidence>
<evidence type="ECO:0000256" key="16">
    <source>
        <dbReference type="ARBA" id="ARBA00049261"/>
    </source>
</evidence>
<evidence type="ECO:0000256" key="3">
    <source>
        <dbReference type="ARBA" id="ARBA00004245"/>
    </source>
</evidence>
<keyword evidence="10" id="KW-0712">Selenocysteine</keyword>
<dbReference type="GO" id="GO:0033745">
    <property type="term" value="F:L-methionine-(R)-S-oxide reductase activity"/>
    <property type="evidence" value="ECO:0007669"/>
    <property type="project" value="UniProtKB-EC"/>
</dbReference>
<proteinExistence type="inferred from homology"/>
<keyword evidence="7" id="KW-0479">Metal-binding</keyword>
<evidence type="ECO:0000256" key="6">
    <source>
        <dbReference type="ARBA" id="ARBA00022588"/>
    </source>
</evidence>
<keyword evidence="9" id="KW-0391">Immunity</keyword>
<accession>A0A8X7WT84</accession>
<dbReference type="Proteomes" id="UP000886611">
    <property type="component" value="Unassembled WGS sequence"/>
</dbReference>
<dbReference type="InterPro" id="IPR052150">
    <property type="entry name" value="MsrB_Met_sulfoxide_reductase"/>
</dbReference>
<keyword evidence="11" id="KW-0560">Oxidoreductase</keyword>
<evidence type="ECO:0000256" key="7">
    <source>
        <dbReference type="ARBA" id="ARBA00022723"/>
    </source>
</evidence>
<keyword evidence="8" id="KW-0862">Zinc</keyword>
<dbReference type="InterPro" id="IPR011057">
    <property type="entry name" value="Mss4-like_sf"/>
</dbReference>
<dbReference type="InterPro" id="IPR002579">
    <property type="entry name" value="Met_Sox_Rdtase_MsrB_dom"/>
</dbReference>
<comment type="caution">
    <text evidence="18">The sequence shown here is derived from an EMBL/GenBank/DDBJ whole genome shotgun (WGS) entry which is preliminary data.</text>
</comment>
<evidence type="ECO:0000256" key="11">
    <source>
        <dbReference type="ARBA" id="ARBA00023002"/>
    </source>
</evidence>
<evidence type="ECO:0000256" key="8">
    <source>
        <dbReference type="ARBA" id="ARBA00022833"/>
    </source>
</evidence>
<feature type="non-terminal residue" evidence="18">
    <location>
        <position position="271"/>
    </location>
</feature>
<dbReference type="GO" id="GO:0045087">
    <property type="term" value="P:innate immune response"/>
    <property type="evidence" value="ECO:0007669"/>
    <property type="project" value="UniProtKB-KW"/>
</dbReference>
<keyword evidence="13" id="KW-0539">Nucleus</keyword>
<evidence type="ECO:0000256" key="12">
    <source>
        <dbReference type="ARBA" id="ARBA00023212"/>
    </source>
</evidence>
<evidence type="ECO:0000256" key="9">
    <source>
        <dbReference type="ARBA" id="ARBA00022859"/>
    </source>
</evidence>
<dbReference type="SUPFAM" id="SSF51316">
    <property type="entry name" value="Mss4-like"/>
    <property type="match status" value="1"/>
</dbReference>
<comment type="catalytic activity">
    <reaction evidence="15">
        <text>L-methionyl-[protein] + [thioredoxin]-disulfide + H2O = L-methionyl-(R)-S-oxide-[protein] + [thioredoxin]-dithiol</text>
        <dbReference type="Rhea" id="RHEA:24164"/>
        <dbReference type="Rhea" id="RHEA-COMP:10698"/>
        <dbReference type="Rhea" id="RHEA-COMP:10700"/>
        <dbReference type="Rhea" id="RHEA-COMP:12313"/>
        <dbReference type="Rhea" id="RHEA-COMP:12314"/>
        <dbReference type="ChEBI" id="CHEBI:15377"/>
        <dbReference type="ChEBI" id="CHEBI:16044"/>
        <dbReference type="ChEBI" id="CHEBI:29950"/>
        <dbReference type="ChEBI" id="CHEBI:45764"/>
        <dbReference type="ChEBI" id="CHEBI:50058"/>
        <dbReference type="EC" id="1.8.4.12"/>
    </reaction>
</comment>
<dbReference type="PANTHER" id="PTHR46755:SF5">
    <property type="entry name" value="METHIONINE-R-SULFOXIDE REDUCTASE B1"/>
    <property type="match status" value="1"/>
</dbReference>
<comment type="subcellular location">
    <subcellularLocation>
        <location evidence="3">Cytoplasm</location>
        <location evidence="3">Cytoskeleton</location>
    </subcellularLocation>
    <subcellularLocation>
        <location evidence="2">Nucleus</location>
    </subcellularLocation>
</comment>
<keyword evidence="19" id="KW-1185">Reference proteome</keyword>
<gene>
    <name evidence="18" type="primary">Msrb1</name>
    <name evidence="18" type="ORF">GTO96_0007680</name>
</gene>
<evidence type="ECO:0000256" key="4">
    <source>
        <dbReference type="ARBA" id="ARBA00007174"/>
    </source>
</evidence>
<dbReference type="GO" id="GO:0005634">
    <property type="term" value="C:nucleus"/>
    <property type="evidence" value="ECO:0007669"/>
    <property type="project" value="UniProtKB-SubCell"/>
</dbReference>
<evidence type="ECO:0000256" key="14">
    <source>
        <dbReference type="ARBA" id="ARBA00046083"/>
    </source>
</evidence>
<dbReference type="AlphaFoldDB" id="A0A8X7WT84"/>
<comment type="function">
    <text evidence="14">Methionine-sulfoxide reductase that specifically reduces methionine (R)-sulfoxide back to methionine. While in many cases, methionine oxidation is the result of random oxidation following oxidative stress, methionine oxidation is also a post-translational modification that takes place on specific residue. Acts as a regulator of actin assembly by reducing methionine (R)-sulfoxide mediated by MICALs (MICAL1, MICAL2 or MICAL3) on actin, thereby promoting filament repolymerization. Plays a role in innate immunity by reducing oxidized actin, leading to actin repolymerization in macrophages.</text>
</comment>
<organism evidence="18 19">
    <name type="scientific">Polypterus senegalus</name>
    <name type="common">Senegal bichir</name>
    <dbReference type="NCBI Taxonomy" id="55291"/>
    <lineage>
        <taxon>Eukaryota</taxon>
        <taxon>Metazoa</taxon>
        <taxon>Chordata</taxon>
        <taxon>Craniata</taxon>
        <taxon>Vertebrata</taxon>
        <taxon>Euteleostomi</taxon>
        <taxon>Actinopterygii</taxon>
        <taxon>Polypteriformes</taxon>
        <taxon>Polypteridae</taxon>
        <taxon>Polypterus</taxon>
    </lineage>
</organism>
<dbReference type="GO" id="GO:0005856">
    <property type="term" value="C:cytoskeleton"/>
    <property type="evidence" value="ECO:0007669"/>
    <property type="project" value="UniProtKB-SubCell"/>
</dbReference>
<dbReference type="Gene3D" id="2.170.150.20">
    <property type="entry name" value="Peptide methionine sulfoxide reductase"/>
    <property type="match status" value="1"/>
</dbReference>
<keyword evidence="12" id="KW-0206">Cytoskeleton</keyword>
<dbReference type="EMBL" id="JAATIS010009265">
    <property type="protein sequence ID" value="KAG2456183.1"/>
    <property type="molecule type" value="Genomic_DNA"/>
</dbReference>
<sequence length="271" mass="29797">MYVCSKCGYELFSSRAKYKHSSPWPAFTETIHPDSVSKFVERPGALKKALHIRDIPGTVALSFRKVPNPVLFQMCSSRSKIAKATADKQDGELASSSPSSQLWLFEWWWLGPFIARPEAFQVINHLVLIALPGGAEDSSSRAVGSRQPPLVATLGPNQAVEDSISHGALRVVGESPSAREAATKRSGGGIGLPMAAPLEHKQQGRPCRAWDLAVHHNRKRPEHTVHRNITTQHFFFFLTNGKASLALRVRIFNVLSCLCTDVIPKQDASVL</sequence>
<feature type="non-terminal residue" evidence="18">
    <location>
        <position position="1"/>
    </location>
</feature>
<keyword evidence="5" id="KW-0963">Cytoplasm</keyword>
<evidence type="ECO:0000256" key="13">
    <source>
        <dbReference type="ARBA" id="ARBA00023242"/>
    </source>
</evidence>
<evidence type="ECO:0000256" key="1">
    <source>
        <dbReference type="ARBA" id="ARBA00001947"/>
    </source>
</evidence>
<comment type="catalytic activity">
    <reaction evidence="16">
        <text>[thioredoxin]-disulfide + L-methionine + H2O = L-methionine (R)-S-oxide + [thioredoxin]-dithiol</text>
        <dbReference type="Rhea" id="RHEA:21260"/>
        <dbReference type="Rhea" id="RHEA-COMP:10698"/>
        <dbReference type="Rhea" id="RHEA-COMP:10700"/>
        <dbReference type="ChEBI" id="CHEBI:15377"/>
        <dbReference type="ChEBI" id="CHEBI:29950"/>
        <dbReference type="ChEBI" id="CHEBI:50058"/>
        <dbReference type="ChEBI" id="CHEBI:57844"/>
        <dbReference type="ChEBI" id="CHEBI:58773"/>
        <dbReference type="EC" id="1.8.4.14"/>
    </reaction>
</comment>
<dbReference type="PROSITE" id="PS51790">
    <property type="entry name" value="MSRB"/>
    <property type="match status" value="1"/>
</dbReference>
<comment type="similarity">
    <text evidence="4">Belongs to the MsrB Met sulfoxide reductase family.</text>
</comment>
<dbReference type="GO" id="GO:0046872">
    <property type="term" value="F:metal ion binding"/>
    <property type="evidence" value="ECO:0007669"/>
    <property type="project" value="UniProtKB-KW"/>
</dbReference>
<keyword evidence="6" id="KW-0399">Innate immunity</keyword>
<evidence type="ECO:0000313" key="19">
    <source>
        <dbReference type="Proteomes" id="UP000886611"/>
    </source>
</evidence>
<protein>
    <submittedName>
        <fullName evidence="18">MSB1A reductase</fullName>
    </submittedName>
</protein>
<evidence type="ECO:0000256" key="15">
    <source>
        <dbReference type="ARBA" id="ARBA00048488"/>
    </source>
</evidence>
<reference evidence="18 19" key="1">
    <citation type="journal article" date="2021" name="Cell">
        <title>Tracing the genetic footprints of vertebrate landing in non-teleost ray-finned fishes.</title>
        <authorList>
            <person name="Bi X."/>
            <person name="Wang K."/>
            <person name="Yang L."/>
            <person name="Pan H."/>
            <person name="Jiang H."/>
            <person name="Wei Q."/>
            <person name="Fang M."/>
            <person name="Yu H."/>
            <person name="Zhu C."/>
            <person name="Cai Y."/>
            <person name="He Y."/>
            <person name="Gan X."/>
            <person name="Zeng H."/>
            <person name="Yu D."/>
            <person name="Zhu Y."/>
            <person name="Jiang H."/>
            <person name="Qiu Q."/>
            <person name="Yang H."/>
            <person name="Zhang Y.E."/>
            <person name="Wang W."/>
            <person name="Zhu M."/>
            <person name="He S."/>
            <person name="Zhang G."/>
        </authorList>
    </citation>
    <scope>NUCLEOTIDE SEQUENCE [LARGE SCALE GENOMIC DNA]</scope>
    <source>
        <strain evidence="18">Bchr_013</strain>
    </source>
</reference>